<dbReference type="EMBL" id="JAODUP010000137">
    <property type="protein sequence ID" value="KAK2160237.1"/>
    <property type="molecule type" value="Genomic_DNA"/>
</dbReference>
<feature type="domain" description="GTP cyclohydrolase I" evidence="8">
    <location>
        <begin position="175"/>
        <end position="232"/>
    </location>
</feature>
<accession>A0AAD9N7Q6</accession>
<dbReference type="SUPFAM" id="SSF55620">
    <property type="entry name" value="Tetrahydrobiopterin biosynthesis enzymes-like"/>
    <property type="match status" value="1"/>
</dbReference>
<feature type="region of interest" description="Disordered" evidence="7">
    <location>
        <begin position="68"/>
        <end position="104"/>
    </location>
</feature>
<keyword evidence="3" id="KW-0547">Nucleotide-binding</keyword>
<dbReference type="Pfam" id="PF01227">
    <property type="entry name" value="GTP_cyclohydroI"/>
    <property type="match status" value="1"/>
</dbReference>
<feature type="compositionally biased region" description="Polar residues" evidence="7">
    <location>
        <begin position="68"/>
        <end position="80"/>
    </location>
</feature>
<dbReference type="GO" id="GO:0046654">
    <property type="term" value="P:tetrahydrofolate biosynthetic process"/>
    <property type="evidence" value="ECO:0007669"/>
    <property type="project" value="InterPro"/>
</dbReference>
<dbReference type="Proteomes" id="UP001208570">
    <property type="component" value="Unassembled WGS sequence"/>
</dbReference>
<proteinExistence type="inferred from homology"/>
<dbReference type="PANTHER" id="PTHR11109:SF7">
    <property type="entry name" value="GTP CYCLOHYDROLASE 1"/>
    <property type="match status" value="1"/>
</dbReference>
<feature type="region of interest" description="Disordered" evidence="7">
    <location>
        <begin position="1"/>
        <end position="32"/>
    </location>
</feature>
<evidence type="ECO:0000256" key="4">
    <source>
        <dbReference type="ARBA" id="ARBA00022801"/>
    </source>
</evidence>
<dbReference type="GO" id="GO:0003934">
    <property type="term" value="F:GTP cyclohydrolase I activity"/>
    <property type="evidence" value="ECO:0007669"/>
    <property type="project" value="InterPro"/>
</dbReference>
<evidence type="ECO:0000313" key="9">
    <source>
        <dbReference type="EMBL" id="KAK2160237.1"/>
    </source>
</evidence>
<evidence type="ECO:0000313" key="10">
    <source>
        <dbReference type="Proteomes" id="UP001208570"/>
    </source>
</evidence>
<protein>
    <recommendedName>
        <fullName evidence="2">GTP cyclohydrolase 1</fullName>
    </recommendedName>
    <alternativeName>
        <fullName evidence="6">GTP cyclohydrolase I</fullName>
    </alternativeName>
</protein>
<dbReference type="GO" id="GO:0006729">
    <property type="term" value="P:tetrahydrobiopterin biosynthetic process"/>
    <property type="evidence" value="ECO:0007669"/>
    <property type="project" value="TreeGrafter"/>
</dbReference>
<dbReference type="InterPro" id="IPR043134">
    <property type="entry name" value="GTP-CH-I_N"/>
</dbReference>
<feature type="compositionally biased region" description="Basic and acidic residues" evidence="7">
    <location>
        <begin position="158"/>
        <end position="168"/>
    </location>
</feature>
<evidence type="ECO:0000256" key="1">
    <source>
        <dbReference type="ARBA" id="ARBA00008085"/>
    </source>
</evidence>
<dbReference type="Gene3D" id="1.10.286.10">
    <property type="match status" value="1"/>
</dbReference>
<keyword evidence="10" id="KW-1185">Reference proteome</keyword>
<evidence type="ECO:0000256" key="2">
    <source>
        <dbReference type="ARBA" id="ARBA00017272"/>
    </source>
</evidence>
<evidence type="ECO:0000256" key="7">
    <source>
        <dbReference type="SAM" id="MobiDB-lite"/>
    </source>
</evidence>
<reference evidence="9" key="1">
    <citation type="journal article" date="2023" name="Mol. Biol. Evol.">
        <title>Third-Generation Sequencing Reveals the Adaptive Role of the Epigenome in Three Deep-Sea Polychaetes.</title>
        <authorList>
            <person name="Perez M."/>
            <person name="Aroh O."/>
            <person name="Sun Y."/>
            <person name="Lan Y."/>
            <person name="Juniper S.K."/>
            <person name="Young C.R."/>
            <person name="Angers B."/>
            <person name="Qian P.Y."/>
        </authorList>
    </citation>
    <scope>NUCLEOTIDE SEQUENCE</scope>
    <source>
        <strain evidence="9">P08H-3</strain>
    </source>
</reference>
<evidence type="ECO:0000256" key="6">
    <source>
        <dbReference type="ARBA" id="ARBA00030854"/>
    </source>
</evidence>
<dbReference type="InterPro" id="IPR020602">
    <property type="entry name" value="GTP_CycHdrlase_I_dom"/>
</dbReference>
<dbReference type="PANTHER" id="PTHR11109">
    <property type="entry name" value="GTP CYCLOHYDROLASE I"/>
    <property type="match status" value="1"/>
</dbReference>
<dbReference type="GO" id="GO:0008270">
    <property type="term" value="F:zinc ion binding"/>
    <property type="evidence" value="ECO:0007669"/>
    <property type="project" value="TreeGrafter"/>
</dbReference>
<evidence type="ECO:0000256" key="5">
    <source>
        <dbReference type="ARBA" id="ARBA00023134"/>
    </source>
</evidence>
<dbReference type="InterPro" id="IPR001474">
    <property type="entry name" value="GTP_CycHdrlase_I"/>
</dbReference>
<evidence type="ECO:0000256" key="3">
    <source>
        <dbReference type="ARBA" id="ARBA00022741"/>
    </source>
</evidence>
<organism evidence="9 10">
    <name type="scientific">Paralvinella palmiformis</name>
    <dbReference type="NCBI Taxonomy" id="53620"/>
    <lineage>
        <taxon>Eukaryota</taxon>
        <taxon>Metazoa</taxon>
        <taxon>Spiralia</taxon>
        <taxon>Lophotrochozoa</taxon>
        <taxon>Annelida</taxon>
        <taxon>Polychaeta</taxon>
        <taxon>Sedentaria</taxon>
        <taxon>Canalipalpata</taxon>
        <taxon>Terebellida</taxon>
        <taxon>Terebelliformia</taxon>
        <taxon>Alvinellidae</taxon>
        <taxon>Paralvinella</taxon>
    </lineage>
</organism>
<sequence>MQPRNRAAVGLTLKAGVGQTSSNPDNEKGIRAPASRPAAIDNLPFKETCFGFLQKVTEKLHAPCLNQTDMSEGKTTTRTSVGLADVGSRHGPDLSGGNPNPNELARKLKDLSLLNCPPKILQHPYEPSSDDGKETNGDGQKINPNSGYSLSVISPSPRQDEKRRAELQHETVTDIAQHYRRILEDIGEDITRQGLKKTPERAAKALLYFTKGYDEKISVRPFTPFIEASIHEWIVPCTNVPQELVANTQVVPQTFQHLLRPLQYILRVFQDS</sequence>
<name>A0AAD9N7Q6_9ANNE</name>
<dbReference type="GO" id="GO:0005525">
    <property type="term" value="F:GTP binding"/>
    <property type="evidence" value="ECO:0007669"/>
    <property type="project" value="UniProtKB-KW"/>
</dbReference>
<keyword evidence="5" id="KW-0342">GTP-binding</keyword>
<keyword evidence="4" id="KW-0378">Hydrolase</keyword>
<dbReference type="AlphaFoldDB" id="A0AAD9N7Q6"/>
<dbReference type="GO" id="GO:0005737">
    <property type="term" value="C:cytoplasm"/>
    <property type="evidence" value="ECO:0007669"/>
    <property type="project" value="TreeGrafter"/>
</dbReference>
<feature type="compositionally biased region" description="Polar residues" evidence="7">
    <location>
        <begin position="142"/>
        <end position="157"/>
    </location>
</feature>
<evidence type="ECO:0000259" key="8">
    <source>
        <dbReference type="Pfam" id="PF01227"/>
    </source>
</evidence>
<gene>
    <name evidence="9" type="ORF">LSH36_137g01036</name>
</gene>
<feature type="region of interest" description="Disordered" evidence="7">
    <location>
        <begin position="119"/>
        <end position="168"/>
    </location>
</feature>
<comment type="similarity">
    <text evidence="1">Belongs to the GTP cyclohydrolase I family.</text>
</comment>
<comment type="caution">
    <text evidence="9">The sequence shown here is derived from an EMBL/GenBank/DDBJ whole genome shotgun (WGS) entry which is preliminary data.</text>
</comment>
<dbReference type="FunFam" id="1.10.286.10:FF:000003">
    <property type="entry name" value="GTP cyclohydrolase 1"/>
    <property type="match status" value="1"/>
</dbReference>